<dbReference type="InterPro" id="IPR011989">
    <property type="entry name" value="ARM-like"/>
</dbReference>
<evidence type="ECO:0000313" key="2">
    <source>
        <dbReference type="Proteomes" id="UP000178417"/>
    </source>
</evidence>
<dbReference type="EMBL" id="MEUB01000017">
    <property type="protein sequence ID" value="OGC23539.1"/>
    <property type="molecule type" value="Genomic_DNA"/>
</dbReference>
<protein>
    <submittedName>
        <fullName evidence="1">Uncharacterized protein</fullName>
    </submittedName>
</protein>
<sequence>MIAASNSYDSIFRLTAADSNATPIDRLFVLSKDHDFNVAEAAIDNLRRKNIPEATIMESAASGGGRMRFLVARSSETPIATLAYDGSGQTETALAATDNLLKRLFE</sequence>
<reference evidence="1 2" key="1">
    <citation type="journal article" date="2016" name="Nat. Commun.">
        <title>Thousands of microbial genomes shed light on interconnected biogeochemical processes in an aquifer system.</title>
        <authorList>
            <person name="Anantharaman K."/>
            <person name="Brown C.T."/>
            <person name="Hug L.A."/>
            <person name="Sharon I."/>
            <person name="Castelle C.J."/>
            <person name="Probst A.J."/>
            <person name="Thomas B.C."/>
            <person name="Singh A."/>
            <person name="Wilkins M.J."/>
            <person name="Karaoz U."/>
            <person name="Brodie E.L."/>
            <person name="Williams K.H."/>
            <person name="Hubbard S.S."/>
            <person name="Banfield J.F."/>
        </authorList>
    </citation>
    <scope>NUCLEOTIDE SEQUENCE [LARGE SCALE GENOMIC DNA]</scope>
</reference>
<proteinExistence type="predicted"/>
<dbReference type="Gene3D" id="1.25.10.10">
    <property type="entry name" value="Leucine-rich Repeat Variant"/>
    <property type="match status" value="1"/>
</dbReference>
<gene>
    <name evidence="1" type="ORF">A2310_02935</name>
</gene>
<name>A0A1F4SSZ6_UNCSA</name>
<dbReference type="AlphaFoldDB" id="A0A1F4SSZ6"/>
<evidence type="ECO:0000313" key="1">
    <source>
        <dbReference type="EMBL" id="OGC23539.1"/>
    </source>
</evidence>
<organism evidence="1 2">
    <name type="scientific">candidate division WOR-1 bacterium RIFOXYB2_FULL_37_13</name>
    <dbReference type="NCBI Taxonomy" id="1802579"/>
    <lineage>
        <taxon>Bacteria</taxon>
        <taxon>Bacillati</taxon>
        <taxon>Saganbacteria</taxon>
    </lineage>
</organism>
<dbReference type="STRING" id="1802579.A2310_02935"/>
<dbReference type="Proteomes" id="UP000178417">
    <property type="component" value="Unassembled WGS sequence"/>
</dbReference>
<accession>A0A1F4SSZ6</accession>
<comment type="caution">
    <text evidence="1">The sequence shown here is derived from an EMBL/GenBank/DDBJ whole genome shotgun (WGS) entry which is preliminary data.</text>
</comment>